<dbReference type="Gene3D" id="1.10.3430.10">
    <property type="entry name" value="Ammonium transporter AmtB like domains"/>
    <property type="match status" value="1"/>
</dbReference>
<evidence type="ECO:0000259" key="10">
    <source>
        <dbReference type="Pfam" id="PF00909"/>
    </source>
</evidence>
<feature type="transmembrane region" description="Helical" evidence="8">
    <location>
        <begin position="70"/>
        <end position="88"/>
    </location>
</feature>
<proteinExistence type="inferred from homology"/>
<dbReference type="GO" id="GO:0005886">
    <property type="term" value="C:plasma membrane"/>
    <property type="evidence" value="ECO:0007669"/>
    <property type="project" value="UniProtKB-SubCell"/>
</dbReference>
<keyword evidence="4 8" id="KW-0812">Transmembrane</keyword>
<evidence type="ECO:0000256" key="7">
    <source>
        <dbReference type="ARBA" id="ARBA00023177"/>
    </source>
</evidence>
<feature type="compositionally biased region" description="Polar residues" evidence="9">
    <location>
        <begin position="10"/>
        <end position="23"/>
    </location>
</feature>
<feature type="transmembrane region" description="Helical" evidence="8">
    <location>
        <begin position="291"/>
        <end position="314"/>
    </location>
</feature>
<evidence type="ECO:0000256" key="1">
    <source>
        <dbReference type="ARBA" id="ARBA00004141"/>
    </source>
</evidence>
<keyword evidence="3 8" id="KW-0813">Transport</keyword>
<dbReference type="SUPFAM" id="SSF111352">
    <property type="entry name" value="Ammonium transporter"/>
    <property type="match status" value="1"/>
</dbReference>
<evidence type="ECO:0000313" key="11">
    <source>
        <dbReference type="EMBL" id="KAK8114486.1"/>
    </source>
</evidence>
<feature type="transmembrane region" description="Helical" evidence="8">
    <location>
        <begin position="334"/>
        <end position="354"/>
    </location>
</feature>
<evidence type="ECO:0000256" key="8">
    <source>
        <dbReference type="RuleBase" id="RU362002"/>
    </source>
</evidence>
<dbReference type="InterPro" id="IPR018047">
    <property type="entry name" value="Ammonium_transpt_CS"/>
</dbReference>
<dbReference type="Proteomes" id="UP001392437">
    <property type="component" value="Unassembled WGS sequence"/>
</dbReference>
<comment type="similarity">
    <text evidence="2 8">Belongs to the ammonia transporter channel (TC 1.A.11.2) family.</text>
</comment>
<evidence type="ECO:0000256" key="3">
    <source>
        <dbReference type="ARBA" id="ARBA00022448"/>
    </source>
</evidence>
<dbReference type="PANTHER" id="PTHR43029:SF4">
    <property type="entry name" value="AMMONIUM TRANSPORTER MEP1-RELATED"/>
    <property type="match status" value="1"/>
</dbReference>
<evidence type="ECO:0000256" key="2">
    <source>
        <dbReference type="ARBA" id="ARBA00005887"/>
    </source>
</evidence>
<evidence type="ECO:0000256" key="6">
    <source>
        <dbReference type="ARBA" id="ARBA00023136"/>
    </source>
</evidence>
<feature type="transmembrane region" description="Helical" evidence="8">
    <location>
        <begin position="226"/>
        <end position="246"/>
    </location>
</feature>
<dbReference type="InterPro" id="IPR024041">
    <property type="entry name" value="NH4_transpt_AmtB-like_dom"/>
</dbReference>
<keyword evidence="12" id="KW-1185">Reference proteome</keyword>
<keyword evidence="7 8" id="KW-0924">Ammonia transport</keyword>
<reference evidence="11 12" key="1">
    <citation type="submission" date="2023-01" db="EMBL/GenBank/DDBJ databases">
        <title>Analysis of 21 Apiospora genomes using comparative genomics revels a genus with tremendous synthesis potential of carbohydrate active enzymes and secondary metabolites.</title>
        <authorList>
            <person name="Sorensen T."/>
        </authorList>
    </citation>
    <scope>NUCLEOTIDE SEQUENCE [LARGE SCALE GENOMIC DNA]</scope>
    <source>
        <strain evidence="11 12">CBS 117206</strain>
    </source>
</reference>
<dbReference type="NCBIfam" id="TIGR00836">
    <property type="entry name" value="amt"/>
    <property type="match status" value="1"/>
</dbReference>
<name>A0AAW0QTI9_9PEZI</name>
<sequence>MSYSWVGAPTQFNGTNEETGGDSTTENLNQWYQSGDQAFIIVAACMVLIMVPGIAFLYSGLSRRKSALSLIWVVMMSFSVIIFQWYFWGYSLAFSSTASNGFIGDLHHFGLMNTLAKPSPGSPLIPELLYSFYQMQFCAVTGALVIGATAERGRVLPAMVFTFFWATIVYCPVACWVWNVNGWAFKYGVLDYAGGGPVEIVSGMSALAYSWVLGRRHEKMMLNFRPHNVSLITLGTILLWFGWLGFNGGSAFGANLRAVMACWNSCLTAMFAAMTWCLLDFRLAKKWSMVGWCSGVISGLVAATPASGFIPPWASIILGVVTGVCCNFGTKGVFARRVGLVMLFTNFVAVKFLLKIDDSLDVFAEHGIGGMVGLIFNALFGAGYIIGLDGVNTGAITGGWLDHNWKQLYIQIAYVVACTAYSFVVSAIIAKIIDVIPGLHLRASEEAELLGMDDDQLGEFAYDYVEVRRDFLAWTPAKEDPHSGNAQIVPQHGIEEHAHMANTNGTSLESEAEKIGISARAPAKQAAIDKEAQEQEHEHDSRDPATTTQ</sequence>
<feature type="transmembrane region" description="Helical" evidence="8">
    <location>
        <begin position="408"/>
        <end position="433"/>
    </location>
</feature>
<dbReference type="FunFam" id="1.10.3430.10:FF:000003">
    <property type="entry name" value="Ammonium transporter"/>
    <property type="match status" value="1"/>
</dbReference>
<protein>
    <recommendedName>
        <fullName evidence="8">Ammonium transporter</fullName>
    </recommendedName>
</protein>
<evidence type="ECO:0000313" key="12">
    <source>
        <dbReference type="Proteomes" id="UP001392437"/>
    </source>
</evidence>
<dbReference type="InterPro" id="IPR001905">
    <property type="entry name" value="Ammonium_transpt"/>
</dbReference>
<organism evidence="11 12">
    <name type="scientific">Apiospora kogelbergensis</name>
    <dbReference type="NCBI Taxonomy" id="1337665"/>
    <lineage>
        <taxon>Eukaryota</taxon>
        <taxon>Fungi</taxon>
        <taxon>Dikarya</taxon>
        <taxon>Ascomycota</taxon>
        <taxon>Pezizomycotina</taxon>
        <taxon>Sordariomycetes</taxon>
        <taxon>Xylariomycetidae</taxon>
        <taxon>Amphisphaeriales</taxon>
        <taxon>Apiosporaceae</taxon>
        <taxon>Apiospora</taxon>
    </lineage>
</organism>
<evidence type="ECO:0000256" key="5">
    <source>
        <dbReference type="ARBA" id="ARBA00022989"/>
    </source>
</evidence>
<dbReference type="PROSITE" id="PS01219">
    <property type="entry name" value="AMMONIUM_TRANSP"/>
    <property type="match status" value="1"/>
</dbReference>
<feature type="transmembrane region" description="Helical" evidence="8">
    <location>
        <begin position="38"/>
        <end position="58"/>
    </location>
</feature>
<keyword evidence="6 8" id="KW-0472">Membrane</keyword>
<evidence type="ECO:0000256" key="9">
    <source>
        <dbReference type="SAM" id="MobiDB-lite"/>
    </source>
</evidence>
<dbReference type="InterPro" id="IPR029020">
    <property type="entry name" value="Ammonium/urea_transptr"/>
</dbReference>
<gene>
    <name evidence="11" type="ORF">PG999_006555</name>
</gene>
<keyword evidence="5 8" id="KW-1133">Transmembrane helix</keyword>
<dbReference type="GO" id="GO:0008519">
    <property type="term" value="F:ammonium channel activity"/>
    <property type="evidence" value="ECO:0007669"/>
    <property type="project" value="InterPro"/>
</dbReference>
<feature type="region of interest" description="Disordered" evidence="9">
    <location>
        <begin position="1"/>
        <end position="23"/>
    </location>
</feature>
<feature type="transmembrane region" description="Helical" evidence="8">
    <location>
        <begin position="155"/>
        <end position="180"/>
    </location>
</feature>
<feature type="compositionally biased region" description="Basic and acidic residues" evidence="9">
    <location>
        <begin position="527"/>
        <end position="543"/>
    </location>
</feature>
<feature type="region of interest" description="Disordered" evidence="9">
    <location>
        <begin position="507"/>
        <end position="549"/>
    </location>
</feature>
<comment type="subcellular location">
    <subcellularLocation>
        <location evidence="8">Cell membrane</location>
        <topology evidence="8">Multi-pass membrane protein</topology>
    </subcellularLocation>
    <subcellularLocation>
        <location evidence="1">Membrane</location>
        <topology evidence="1">Multi-pass membrane protein</topology>
    </subcellularLocation>
</comment>
<dbReference type="Pfam" id="PF00909">
    <property type="entry name" value="Ammonium_transp"/>
    <property type="match status" value="1"/>
</dbReference>
<dbReference type="PANTHER" id="PTHR43029">
    <property type="entry name" value="AMMONIUM TRANSPORTER MEP2"/>
    <property type="match status" value="1"/>
</dbReference>
<dbReference type="AlphaFoldDB" id="A0AAW0QTI9"/>
<evidence type="ECO:0000256" key="4">
    <source>
        <dbReference type="ARBA" id="ARBA00022692"/>
    </source>
</evidence>
<feature type="transmembrane region" description="Helical" evidence="8">
    <location>
        <begin position="366"/>
        <end position="388"/>
    </location>
</feature>
<comment type="caution">
    <text evidence="11">The sequence shown here is derived from an EMBL/GenBank/DDBJ whole genome shotgun (WGS) entry which is preliminary data.</text>
</comment>
<feature type="transmembrane region" description="Helical" evidence="8">
    <location>
        <begin position="128"/>
        <end position="148"/>
    </location>
</feature>
<accession>A0AAW0QTI9</accession>
<feature type="domain" description="Ammonium transporter AmtB-like" evidence="10">
    <location>
        <begin position="38"/>
        <end position="462"/>
    </location>
</feature>
<feature type="transmembrane region" description="Helical" evidence="8">
    <location>
        <begin position="192"/>
        <end position="214"/>
    </location>
</feature>
<feature type="transmembrane region" description="Helical" evidence="8">
    <location>
        <begin position="258"/>
        <end position="279"/>
    </location>
</feature>
<dbReference type="EMBL" id="JAQQWP010000006">
    <property type="protein sequence ID" value="KAK8114486.1"/>
    <property type="molecule type" value="Genomic_DNA"/>
</dbReference>